<feature type="domain" description="Histidine kinase" evidence="11">
    <location>
        <begin position="268"/>
        <end position="473"/>
    </location>
</feature>
<proteinExistence type="predicted"/>
<dbReference type="Proteomes" id="UP000586093">
    <property type="component" value="Unassembled WGS sequence"/>
</dbReference>
<dbReference type="CDD" id="cd06225">
    <property type="entry name" value="HAMP"/>
    <property type="match status" value="1"/>
</dbReference>
<dbReference type="PROSITE" id="PS50109">
    <property type="entry name" value="HIS_KIN"/>
    <property type="match status" value="1"/>
</dbReference>
<comment type="subcellular location">
    <subcellularLocation>
        <location evidence="2">Cell membrane</location>
        <topology evidence="2">Multi-pass membrane protein</topology>
    </subcellularLocation>
</comment>
<dbReference type="PANTHER" id="PTHR44936">
    <property type="entry name" value="SENSOR PROTEIN CREC"/>
    <property type="match status" value="1"/>
</dbReference>
<comment type="caution">
    <text evidence="13">The sequence shown here is derived from an EMBL/GenBank/DDBJ whole genome shotgun (WGS) entry which is preliminary data.</text>
</comment>
<evidence type="ECO:0000259" key="11">
    <source>
        <dbReference type="PROSITE" id="PS50109"/>
    </source>
</evidence>
<keyword evidence="7" id="KW-0547">Nucleotide-binding</keyword>
<feature type="transmembrane region" description="Helical" evidence="10">
    <location>
        <begin position="40"/>
        <end position="60"/>
    </location>
</feature>
<dbReference type="PRINTS" id="PR00344">
    <property type="entry name" value="BCTRLSENSOR"/>
</dbReference>
<keyword evidence="14" id="KW-1185">Reference proteome</keyword>
<dbReference type="Pfam" id="PF16524">
    <property type="entry name" value="RisS_PPD"/>
    <property type="match status" value="1"/>
</dbReference>
<evidence type="ECO:0000256" key="9">
    <source>
        <dbReference type="ARBA" id="ARBA00022840"/>
    </source>
</evidence>
<dbReference type="PANTHER" id="PTHR44936:SF10">
    <property type="entry name" value="SENSOR PROTEIN RSTB"/>
    <property type="match status" value="1"/>
</dbReference>
<dbReference type="Gene3D" id="3.30.565.10">
    <property type="entry name" value="Histidine kinase-like ATPase, C-terminal domain"/>
    <property type="match status" value="1"/>
</dbReference>
<evidence type="ECO:0000256" key="1">
    <source>
        <dbReference type="ARBA" id="ARBA00000085"/>
    </source>
</evidence>
<reference evidence="13 14" key="1">
    <citation type="submission" date="2020-08" db="EMBL/GenBank/DDBJ databases">
        <title>Aquariorum lacteus gen. nov., sp. nov., a new member of the family Comamonadaceae, isolated from freshwater aquarium.</title>
        <authorList>
            <person name="Chun S.-J."/>
        </authorList>
    </citation>
    <scope>NUCLEOTIDE SEQUENCE [LARGE SCALE GENOMIC DNA]</scope>
    <source>
        <strain evidence="13 14">SJAQ100</strain>
    </source>
</reference>
<dbReference type="CDD" id="cd00082">
    <property type="entry name" value="HisKA"/>
    <property type="match status" value="1"/>
</dbReference>
<keyword evidence="9" id="KW-0067">ATP-binding</keyword>
<accession>A0A839HIL0</accession>
<evidence type="ECO:0000313" key="13">
    <source>
        <dbReference type="EMBL" id="MBB1162447.1"/>
    </source>
</evidence>
<dbReference type="GO" id="GO:0000155">
    <property type="term" value="F:phosphorelay sensor kinase activity"/>
    <property type="evidence" value="ECO:0007669"/>
    <property type="project" value="InterPro"/>
</dbReference>
<protein>
    <recommendedName>
        <fullName evidence="3">histidine kinase</fullName>
        <ecNumber evidence="3">2.7.13.3</ecNumber>
    </recommendedName>
</protein>
<dbReference type="AlphaFoldDB" id="A0A839HIL0"/>
<keyword evidence="10" id="KW-0472">Membrane</keyword>
<keyword evidence="10" id="KW-1133">Transmembrane helix</keyword>
<evidence type="ECO:0000313" key="14">
    <source>
        <dbReference type="Proteomes" id="UP000586093"/>
    </source>
</evidence>
<dbReference type="SUPFAM" id="SSF47384">
    <property type="entry name" value="Homodimeric domain of signal transducing histidine kinase"/>
    <property type="match status" value="1"/>
</dbReference>
<evidence type="ECO:0000256" key="10">
    <source>
        <dbReference type="SAM" id="Phobius"/>
    </source>
</evidence>
<comment type="catalytic activity">
    <reaction evidence="1">
        <text>ATP + protein L-histidine = ADP + protein N-phospho-L-histidine.</text>
        <dbReference type="EC" id="2.7.13.3"/>
    </reaction>
</comment>
<evidence type="ECO:0000256" key="4">
    <source>
        <dbReference type="ARBA" id="ARBA00022475"/>
    </source>
</evidence>
<dbReference type="RefSeq" id="WP_182664350.1">
    <property type="nucleotide sequence ID" value="NZ_JACIVI010000003.1"/>
</dbReference>
<dbReference type="SMART" id="SM00387">
    <property type="entry name" value="HATPase_c"/>
    <property type="match status" value="1"/>
</dbReference>
<dbReference type="InterPro" id="IPR003661">
    <property type="entry name" value="HisK_dim/P_dom"/>
</dbReference>
<keyword evidence="5" id="KW-0597">Phosphoprotein</keyword>
<evidence type="ECO:0000259" key="12">
    <source>
        <dbReference type="PROSITE" id="PS50885"/>
    </source>
</evidence>
<evidence type="ECO:0000256" key="3">
    <source>
        <dbReference type="ARBA" id="ARBA00012438"/>
    </source>
</evidence>
<dbReference type="SUPFAM" id="SSF55874">
    <property type="entry name" value="ATPase domain of HSP90 chaperone/DNA topoisomerase II/histidine kinase"/>
    <property type="match status" value="1"/>
</dbReference>
<dbReference type="Pfam" id="PF02518">
    <property type="entry name" value="HATPase_c"/>
    <property type="match status" value="1"/>
</dbReference>
<dbReference type="InterPro" id="IPR005467">
    <property type="entry name" value="His_kinase_dom"/>
</dbReference>
<name>A0A839HIL0_9BURK</name>
<keyword evidence="4" id="KW-1003">Cell membrane</keyword>
<dbReference type="InterPro" id="IPR038421">
    <property type="entry name" value="RisS_PPD_sf"/>
</dbReference>
<dbReference type="EC" id="2.7.13.3" evidence="3"/>
<keyword evidence="8" id="KW-0418">Kinase</keyword>
<sequence length="473" mass="51897">MPASGEGALTAASLPRPAALRLGPVRRLALRLGLPRSFSLFVRTLMLLGLLLVAELAFWLPALRALDTEPRRALAAQHIASVVQLTEAALRDTDPIDRVARLHALGVGGLRVRPREADDRVTAYGIDRDSHALVRALQARLGPETLVARAVDDQPGLWVGFMIGADPWWLRSEMPPPPHLPRSAWDWLPGVLALLGTVLASALIAMLINRPLRRLSFAASRFRGGEYEESRLDEDTPTREVREVNRGFNRMARELARVEEERTVMLAGISHDLRTPLARLRLEAEMSVADDEARRHIAEDIDQLDATIDKFMDYARPGGPRLQPVHLAGVIDREIAALRDSPLIRVVSRVAIDTRVLADELELGRVFANLFENARRYGRSADSGMAEVDVAYARSGPWVEITVSDRGPGVPSAMLERLTTPFFRGDVARTAATGAGLGLTIVDKTVQRMGGRFQLNNGEAGGLVATLRLKRAA</sequence>
<dbReference type="InterPro" id="IPR036890">
    <property type="entry name" value="HATPase_C_sf"/>
</dbReference>
<keyword evidence="10" id="KW-0812">Transmembrane</keyword>
<dbReference type="Pfam" id="PF00672">
    <property type="entry name" value="HAMP"/>
    <property type="match status" value="1"/>
</dbReference>
<dbReference type="InterPro" id="IPR050980">
    <property type="entry name" value="2C_sensor_his_kinase"/>
</dbReference>
<dbReference type="InterPro" id="IPR036097">
    <property type="entry name" value="HisK_dim/P_sf"/>
</dbReference>
<dbReference type="Gene3D" id="3.30.450.300">
    <property type="entry name" value="Sensor histidine kinase RisS, periplasmic domain"/>
    <property type="match status" value="1"/>
</dbReference>
<dbReference type="GO" id="GO:0005524">
    <property type="term" value="F:ATP binding"/>
    <property type="evidence" value="ECO:0007669"/>
    <property type="project" value="UniProtKB-KW"/>
</dbReference>
<dbReference type="GO" id="GO:0005886">
    <property type="term" value="C:plasma membrane"/>
    <property type="evidence" value="ECO:0007669"/>
    <property type="project" value="UniProtKB-SubCell"/>
</dbReference>
<evidence type="ECO:0000256" key="6">
    <source>
        <dbReference type="ARBA" id="ARBA00022679"/>
    </source>
</evidence>
<dbReference type="SMART" id="SM00388">
    <property type="entry name" value="HisKA"/>
    <property type="match status" value="1"/>
</dbReference>
<evidence type="ECO:0000256" key="5">
    <source>
        <dbReference type="ARBA" id="ARBA00022553"/>
    </source>
</evidence>
<evidence type="ECO:0000256" key="8">
    <source>
        <dbReference type="ARBA" id="ARBA00022777"/>
    </source>
</evidence>
<feature type="domain" description="HAMP" evidence="12">
    <location>
        <begin position="206"/>
        <end position="260"/>
    </location>
</feature>
<dbReference type="InterPro" id="IPR003594">
    <property type="entry name" value="HATPase_dom"/>
</dbReference>
<dbReference type="Pfam" id="PF00512">
    <property type="entry name" value="HisKA"/>
    <property type="match status" value="1"/>
</dbReference>
<keyword evidence="6" id="KW-0808">Transferase</keyword>
<evidence type="ECO:0000256" key="7">
    <source>
        <dbReference type="ARBA" id="ARBA00022741"/>
    </source>
</evidence>
<dbReference type="EMBL" id="JACIVI010000003">
    <property type="protein sequence ID" value="MBB1162447.1"/>
    <property type="molecule type" value="Genomic_DNA"/>
</dbReference>
<feature type="transmembrane region" description="Helical" evidence="10">
    <location>
        <begin position="187"/>
        <end position="208"/>
    </location>
</feature>
<dbReference type="InterPro" id="IPR032408">
    <property type="entry name" value="RisS_PPD"/>
</dbReference>
<gene>
    <name evidence="13" type="ORF">H4F90_10685</name>
</gene>
<dbReference type="InterPro" id="IPR003660">
    <property type="entry name" value="HAMP_dom"/>
</dbReference>
<dbReference type="InterPro" id="IPR004358">
    <property type="entry name" value="Sig_transdc_His_kin-like_C"/>
</dbReference>
<dbReference type="Gene3D" id="1.10.287.130">
    <property type="match status" value="1"/>
</dbReference>
<organism evidence="13 14">
    <name type="scientific">Aquariibacter albus</name>
    <dbReference type="NCBI Taxonomy" id="2759899"/>
    <lineage>
        <taxon>Bacteria</taxon>
        <taxon>Pseudomonadati</taxon>
        <taxon>Pseudomonadota</taxon>
        <taxon>Betaproteobacteria</taxon>
        <taxon>Burkholderiales</taxon>
        <taxon>Sphaerotilaceae</taxon>
        <taxon>Aquariibacter</taxon>
    </lineage>
</organism>
<dbReference type="PROSITE" id="PS50885">
    <property type="entry name" value="HAMP"/>
    <property type="match status" value="1"/>
</dbReference>
<dbReference type="SMART" id="SM00304">
    <property type="entry name" value="HAMP"/>
    <property type="match status" value="1"/>
</dbReference>
<evidence type="ECO:0000256" key="2">
    <source>
        <dbReference type="ARBA" id="ARBA00004651"/>
    </source>
</evidence>